<dbReference type="Proteomes" id="UP001487740">
    <property type="component" value="Unassembled WGS sequence"/>
</dbReference>
<evidence type="ECO:0000259" key="2">
    <source>
        <dbReference type="Pfam" id="PF07677"/>
    </source>
</evidence>
<keyword evidence="1" id="KW-0812">Transmembrane</keyword>
<accession>A0AAW0UFW6</accession>
<proteinExistence type="predicted"/>
<evidence type="ECO:0000313" key="5">
    <source>
        <dbReference type="Proteomes" id="UP001487740"/>
    </source>
</evidence>
<gene>
    <name evidence="4" type="ORF">O3P69_004560</name>
</gene>
<dbReference type="Pfam" id="PF07678">
    <property type="entry name" value="TED_complement"/>
    <property type="match status" value="1"/>
</dbReference>
<protein>
    <submittedName>
        <fullName evidence="4">Uncharacterized protein</fullName>
    </submittedName>
</protein>
<comment type="caution">
    <text evidence="4">The sequence shown here is derived from an EMBL/GenBank/DDBJ whole genome shotgun (WGS) entry which is preliminary data.</text>
</comment>
<dbReference type="InterPro" id="IPR036595">
    <property type="entry name" value="A-macroglobulin_rcpt-bd_sf"/>
</dbReference>
<feature type="domain" description="Alpha-macroglobulin-like TED" evidence="3">
    <location>
        <begin position="3"/>
        <end position="318"/>
    </location>
</feature>
<dbReference type="AlphaFoldDB" id="A0AAW0UFW6"/>
<dbReference type="PANTHER" id="PTHR11412:SF146">
    <property type="entry name" value="CD109 ANTIGEN"/>
    <property type="match status" value="1"/>
</dbReference>
<dbReference type="SUPFAM" id="SSF48239">
    <property type="entry name" value="Terpenoid cyclases/Protein prenyltransferases"/>
    <property type="match status" value="1"/>
</dbReference>
<evidence type="ECO:0000259" key="3">
    <source>
        <dbReference type="Pfam" id="PF07678"/>
    </source>
</evidence>
<keyword evidence="1" id="KW-0472">Membrane</keyword>
<dbReference type="Gene3D" id="2.60.40.690">
    <property type="entry name" value="Alpha-macroglobulin, receptor-binding domain"/>
    <property type="match status" value="1"/>
</dbReference>
<sequence>MLRKPLKGTDDTTFTFGANVWTLHYLRLTNQLDYSEAQNIFDYLNKMLIAIMFRYNEDGSFKMWGNVRPSVWLSAWTIRTIQQAQFPEWENLLYIDPNIISTTVKWLLQWQDKKTGVFRETPYYSNTPLNRKAAPYSYGLKWQGPKNITLTAHCLITLEQTINTLQGPVRGEANLARMQAVRYLEAELINIRDPLEIAIVAYALSLANSVSKETAFILLDRMKRSENGLIYWSREPVQPNKRVYENNQRNLLQPKYEEEWDSHAVEATAYALLVYLIRDGIDIHQERIVKWLNGMRMHDAGFISTVDTLVALQALTEYSFRARLRDITDMKVVIDATGEEGKPPHEVYISSMNVSKMSRIPLENVWGLVNIFATGGGQAILQLDVEYGVDWDGFKKHPPVKAFEFSIDERYSKFGNKSHCEVTVCARWLNTKEAEYSSATVIEIENPTGYVAYQPHLIGIIKKAQKSNFPTLRDSIGGHADAFGTKTVFFADYIPSNETWCFTYPIKRWYPVANLTRIRLAKIFEQYQPERFQTLLINSTVNSLDICEVCGSYQCPYCPIYSSAHKLNQLPVAPLLFVVFLVYSYFLTDRFNHWQLR</sequence>
<dbReference type="InterPro" id="IPR009048">
    <property type="entry name" value="A-macroglobulin_rcpt-bd"/>
</dbReference>
<dbReference type="Pfam" id="PF07677">
    <property type="entry name" value="A2M_recep"/>
    <property type="match status" value="1"/>
</dbReference>
<feature type="domain" description="Alpha-macroglobulin receptor-binding" evidence="2">
    <location>
        <begin position="436"/>
        <end position="534"/>
    </location>
</feature>
<dbReference type="Gene3D" id="1.50.10.20">
    <property type="match status" value="1"/>
</dbReference>
<dbReference type="PANTHER" id="PTHR11412">
    <property type="entry name" value="MACROGLOBULIN / COMPLEMENT"/>
    <property type="match status" value="1"/>
</dbReference>
<dbReference type="InterPro" id="IPR011626">
    <property type="entry name" value="Alpha-macroglobulin_TED"/>
</dbReference>
<name>A0AAW0UFW6_SCYPA</name>
<keyword evidence="5" id="KW-1185">Reference proteome</keyword>
<dbReference type="SUPFAM" id="SSF49410">
    <property type="entry name" value="Alpha-macroglobulin receptor domain"/>
    <property type="match status" value="1"/>
</dbReference>
<reference evidence="4 5" key="1">
    <citation type="submission" date="2023-03" db="EMBL/GenBank/DDBJ databases">
        <title>High-quality genome of Scylla paramamosain provides insights in environmental adaptation.</title>
        <authorList>
            <person name="Zhang L."/>
        </authorList>
    </citation>
    <scope>NUCLEOTIDE SEQUENCE [LARGE SCALE GENOMIC DNA]</scope>
    <source>
        <strain evidence="4">LZ_2023a</strain>
        <tissue evidence="4">Muscle</tissue>
    </source>
</reference>
<dbReference type="InterPro" id="IPR008930">
    <property type="entry name" value="Terpenoid_cyclase/PrenylTrfase"/>
</dbReference>
<keyword evidence="1" id="KW-1133">Transmembrane helix</keyword>
<evidence type="ECO:0000313" key="4">
    <source>
        <dbReference type="EMBL" id="KAK8397836.1"/>
    </source>
</evidence>
<feature type="transmembrane region" description="Helical" evidence="1">
    <location>
        <begin position="570"/>
        <end position="588"/>
    </location>
</feature>
<organism evidence="4 5">
    <name type="scientific">Scylla paramamosain</name>
    <name type="common">Mud crab</name>
    <dbReference type="NCBI Taxonomy" id="85552"/>
    <lineage>
        <taxon>Eukaryota</taxon>
        <taxon>Metazoa</taxon>
        <taxon>Ecdysozoa</taxon>
        <taxon>Arthropoda</taxon>
        <taxon>Crustacea</taxon>
        <taxon>Multicrustacea</taxon>
        <taxon>Malacostraca</taxon>
        <taxon>Eumalacostraca</taxon>
        <taxon>Eucarida</taxon>
        <taxon>Decapoda</taxon>
        <taxon>Pleocyemata</taxon>
        <taxon>Brachyura</taxon>
        <taxon>Eubrachyura</taxon>
        <taxon>Portunoidea</taxon>
        <taxon>Portunidae</taxon>
        <taxon>Portuninae</taxon>
        <taxon>Scylla</taxon>
    </lineage>
</organism>
<dbReference type="EMBL" id="JARAKH010000013">
    <property type="protein sequence ID" value="KAK8397836.1"/>
    <property type="molecule type" value="Genomic_DNA"/>
</dbReference>
<dbReference type="GO" id="GO:0005615">
    <property type="term" value="C:extracellular space"/>
    <property type="evidence" value="ECO:0007669"/>
    <property type="project" value="InterPro"/>
</dbReference>
<evidence type="ECO:0000256" key="1">
    <source>
        <dbReference type="SAM" id="Phobius"/>
    </source>
</evidence>
<dbReference type="InterPro" id="IPR050473">
    <property type="entry name" value="A2M/Complement_sys"/>
</dbReference>